<dbReference type="InterPro" id="IPR011990">
    <property type="entry name" value="TPR-like_helical_dom_sf"/>
</dbReference>
<dbReference type="Gene3D" id="1.25.40.10">
    <property type="entry name" value="Tetratricopeptide repeat domain"/>
    <property type="match status" value="1"/>
</dbReference>
<dbReference type="InterPro" id="IPR045957">
    <property type="entry name" value="DUF6377"/>
</dbReference>
<keyword evidence="4" id="KW-1185">Reference proteome</keyword>
<keyword evidence="1" id="KW-1133">Transmembrane helix</keyword>
<evidence type="ECO:0000313" key="3">
    <source>
        <dbReference type="EMBL" id="MFC4212380.1"/>
    </source>
</evidence>
<dbReference type="EMBL" id="JBHSBW010000013">
    <property type="protein sequence ID" value="MFC4212380.1"/>
    <property type="molecule type" value="Genomic_DNA"/>
</dbReference>
<reference evidence="4" key="1">
    <citation type="journal article" date="2019" name="Int. J. Syst. Evol. Microbiol.">
        <title>The Global Catalogue of Microorganisms (GCM) 10K type strain sequencing project: providing services to taxonomists for standard genome sequencing and annotation.</title>
        <authorList>
            <consortium name="The Broad Institute Genomics Platform"/>
            <consortium name="The Broad Institute Genome Sequencing Center for Infectious Disease"/>
            <person name="Wu L."/>
            <person name="Ma J."/>
        </authorList>
    </citation>
    <scope>NUCLEOTIDE SEQUENCE [LARGE SCALE GENOMIC DNA]</scope>
    <source>
        <strain evidence="4">CCM 8691</strain>
    </source>
</reference>
<evidence type="ECO:0000259" key="2">
    <source>
        <dbReference type="Pfam" id="PF19904"/>
    </source>
</evidence>
<protein>
    <submittedName>
        <fullName evidence="3">DUF6377 domain-containing protein</fullName>
    </submittedName>
</protein>
<comment type="caution">
    <text evidence="3">The sequence shown here is derived from an EMBL/GenBank/DDBJ whole genome shotgun (WGS) entry which is preliminary data.</text>
</comment>
<dbReference type="Pfam" id="PF19904">
    <property type="entry name" value="DUF6377"/>
    <property type="match status" value="1"/>
</dbReference>
<gene>
    <name evidence="3" type="ORF">ACFOWA_14370</name>
</gene>
<proteinExistence type="predicted"/>
<keyword evidence="1" id="KW-0472">Membrane</keyword>
<dbReference type="Proteomes" id="UP001595789">
    <property type="component" value="Unassembled WGS sequence"/>
</dbReference>
<dbReference type="RefSeq" id="WP_378986299.1">
    <property type="nucleotide sequence ID" value="NZ_JBHSBW010000013.1"/>
</dbReference>
<accession>A0ABV8PCP0</accession>
<organism evidence="3 4">
    <name type="scientific">Pedobacter lithocola</name>
    <dbReference type="NCBI Taxonomy" id="1908239"/>
    <lineage>
        <taxon>Bacteria</taxon>
        <taxon>Pseudomonadati</taxon>
        <taxon>Bacteroidota</taxon>
        <taxon>Sphingobacteriia</taxon>
        <taxon>Sphingobacteriales</taxon>
        <taxon>Sphingobacteriaceae</taxon>
        <taxon>Pedobacter</taxon>
    </lineage>
</organism>
<evidence type="ECO:0000313" key="4">
    <source>
        <dbReference type="Proteomes" id="UP001595789"/>
    </source>
</evidence>
<evidence type="ECO:0000256" key="1">
    <source>
        <dbReference type="SAM" id="Phobius"/>
    </source>
</evidence>
<keyword evidence="1" id="KW-0812">Transmembrane</keyword>
<dbReference type="SUPFAM" id="SSF48452">
    <property type="entry name" value="TPR-like"/>
    <property type="match status" value="1"/>
</dbReference>
<feature type="domain" description="DUF6377" evidence="2">
    <location>
        <begin position="264"/>
        <end position="524"/>
    </location>
</feature>
<feature type="transmembrane region" description="Helical" evidence="1">
    <location>
        <begin position="336"/>
        <end position="358"/>
    </location>
</feature>
<sequence length="571" mass="66845">MKINFKKPACCRLWLFITLLFLVTWVQAETRLDTLKSQLNSVLARKPFYDGLKQKEILSLIEKFRHQELTLAGHYRLYMGLFESYKSFNNDSAYVYCKKAKQCAELLKDKNKVNYAKVNLSFVLISSGMFKEGLDTLKTVGVNFLDQKQRFEYYYLAARANFDLTDYNKIDYYGQLYTQQGLNYCDSIINNYPDNSSQYLSGLGLKLLRSKKYAAAIPAYQKLLQMKSNYRDSAINYSCLSYLYYSINQPEKGLEYLYQSAIIDNVHSIKESLALLNLAKQIYLLGWIKEAFSYIHYAIEDNNFYGAKQRKVEISNILPIIERSKIDDIEKQKRSLIIYASIITLLIILTIYFATTYFRQLNKLRKADKLIIEQNLDLNQANSQLLKINKTLDVANQSLTNINHKLDEANLIKEEYIGYFFNVNATYIEKMDKLKRSLEKIIHAQQYSEIQVILNRLNTNSEREHFYRSFDEVFLKLFPDFIAQFNALFDSEHQSQPVPGQLLNNEIRIFALIRLGIDENETIAKILNYSVNTIYTYKTKVKNRSLIPNDEFKERILSIRAIKMELINDVV</sequence>
<name>A0ABV8PCP0_9SPHI</name>